<keyword evidence="2" id="KW-1185">Reference proteome</keyword>
<name>A0ABP9XYW3_9FUNG</name>
<reference evidence="1 2" key="1">
    <citation type="submission" date="2024-04" db="EMBL/GenBank/DDBJ databases">
        <title>genome sequences of Mucor flavus KT1a and Helicostylum pulchrum KT1b strains isolation_sourced from the surface of a dry-aged beef.</title>
        <authorList>
            <person name="Toyotome T."/>
            <person name="Hosono M."/>
            <person name="Torimaru M."/>
            <person name="Fukuda K."/>
            <person name="Mikami N."/>
        </authorList>
    </citation>
    <scope>NUCLEOTIDE SEQUENCE [LARGE SCALE GENOMIC DNA]</scope>
    <source>
        <strain evidence="1 2">KT1b</strain>
    </source>
</reference>
<proteinExistence type="predicted"/>
<dbReference type="EMBL" id="BAABUJ010000014">
    <property type="protein sequence ID" value="GAA5799916.1"/>
    <property type="molecule type" value="Genomic_DNA"/>
</dbReference>
<protein>
    <submittedName>
        <fullName evidence="1">Uncharacterized protein</fullName>
    </submittedName>
</protein>
<organism evidence="1 2">
    <name type="scientific">Helicostylum pulchrum</name>
    <dbReference type="NCBI Taxonomy" id="562976"/>
    <lineage>
        <taxon>Eukaryota</taxon>
        <taxon>Fungi</taxon>
        <taxon>Fungi incertae sedis</taxon>
        <taxon>Mucoromycota</taxon>
        <taxon>Mucoromycotina</taxon>
        <taxon>Mucoromycetes</taxon>
        <taxon>Mucorales</taxon>
        <taxon>Mucorineae</taxon>
        <taxon>Mucoraceae</taxon>
        <taxon>Helicostylum</taxon>
    </lineage>
</organism>
<dbReference type="Proteomes" id="UP001476247">
    <property type="component" value="Unassembled WGS sequence"/>
</dbReference>
<gene>
    <name evidence="1" type="ORF">HPULCUR_005337</name>
</gene>
<sequence>MAILLCWEAVTLRNRNVSLVKSHLNNLGRDQYSKYSHLIKKLAFEDAKNCGYTDTFDRLKLVELLNQLPNLNEIDFSITGYVEGYLGYLLDADMQRINKNGTGQDFRYTPNDLLFSVYCKFRNSITCIELLNDGHTMNRLNSLTHDHPISESVMRHILDDSRRINLNFISSLTSLELRLPSLSAKYTKYLVDCFPDQLTDLTTKISDQNIFNWIDIVGMELALRLMKKAGCIEKTYLDFVQRDKYQGTRQTLCTANFNEARGT</sequence>
<feature type="non-terminal residue" evidence="1">
    <location>
        <position position="263"/>
    </location>
</feature>
<evidence type="ECO:0000313" key="1">
    <source>
        <dbReference type="EMBL" id="GAA5799916.1"/>
    </source>
</evidence>
<evidence type="ECO:0000313" key="2">
    <source>
        <dbReference type="Proteomes" id="UP001476247"/>
    </source>
</evidence>
<comment type="caution">
    <text evidence="1">The sequence shown here is derived from an EMBL/GenBank/DDBJ whole genome shotgun (WGS) entry which is preliminary data.</text>
</comment>
<accession>A0ABP9XYW3</accession>